<dbReference type="Pfam" id="PF06985">
    <property type="entry name" value="HET"/>
    <property type="match status" value="1"/>
</dbReference>
<dbReference type="SUPFAM" id="SSF57756">
    <property type="entry name" value="Retrovirus zinc finger-like domains"/>
    <property type="match status" value="2"/>
</dbReference>
<sequence length="342" mass="39353">MRLLQLEDNGEFSLTEYVGKDVPPYAILSHTWGADDEEVTFRDLRDGTGKNKLGYLKLTFCAKRAAHDGLQFFWVDTCCIDKSSSAELSEAINSMFQWYYMADKCYVYLSDVEIGSYVGKNPPPQQTWKLAFRRSRWFTRGWTLQELLAPRLVEFFSAEGERLGEKKSMVRELQEITGICTRALLGSPLSEFSIDERMSWAKRRETKREEDAAYALLGIFDIHIPLIYGERRKKAFTRLRKEIQESLKDEAHAPSPAHSPQPPKRRRGDDGETQSIQRNVVCFKCGELGHYANDPHCFECDEYGHLASELHCYKCGEYGHYANEPHCYRCNSQDHLASNCPA</sequence>
<feature type="domain" description="CCHC-type" evidence="3">
    <location>
        <begin position="327"/>
        <end position="341"/>
    </location>
</feature>
<keyword evidence="5" id="KW-1185">Reference proteome</keyword>
<name>A0A6A6ZRM5_9PLEO</name>
<dbReference type="OrthoDB" id="674604at2759"/>
<protein>
    <submittedName>
        <fullName evidence="4">HET-domain-containing protein</fullName>
    </submittedName>
</protein>
<evidence type="ECO:0000256" key="2">
    <source>
        <dbReference type="SAM" id="MobiDB-lite"/>
    </source>
</evidence>
<dbReference type="InterPro" id="IPR036875">
    <property type="entry name" value="Znf_CCHC_sf"/>
</dbReference>
<proteinExistence type="predicted"/>
<dbReference type="EMBL" id="MU006231">
    <property type="protein sequence ID" value="KAF2823750.1"/>
    <property type="molecule type" value="Genomic_DNA"/>
</dbReference>
<organism evidence="4 5">
    <name type="scientific">Ophiobolus disseminans</name>
    <dbReference type="NCBI Taxonomy" id="1469910"/>
    <lineage>
        <taxon>Eukaryota</taxon>
        <taxon>Fungi</taxon>
        <taxon>Dikarya</taxon>
        <taxon>Ascomycota</taxon>
        <taxon>Pezizomycotina</taxon>
        <taxon>Dothideomycetes</taxon>
        <taxon>Pleosporomycetidae</taxon>
        <taxon>Pleosporales</taxon>
        <taxon>Pleosporineae</taxon>
        <taxon>Phaeosphaeriaceae</taxon>
        <taxon>Ophiobolus</taxon>
    </lineage>
</organism>
<keyword evidence="1" id="KW-0479">Metal-binding</keyword>
<evidence type="ECO:0000256" key="1">
    <source>
        <dbReference type="PROSITE-ProRule" id="PRU00047"/>
    </source>
</evidence>
<accession>A0A6A6ZRM5</accession>
<dbReference type="GO" id="GO:0008270">
    <property type="term" value="F:zinc ion binding"/>
    <property type="evidence" value="ECO:0007669"/>
    <property type="project" value="UniProtKB-KW"/>
</dbReference>
<gene>
    <name evidence="4" type="ORF">CC86DRAFT_59582</name>
</gene>
<keyword evidence="1" id="KW-0863">Zinc-finger</keyword>
<keyword evidence="1" id="KW-0862">Zinc</keyword>
<dbReference type="InterPro" id="IPR010730">
    <property type="entry name" value="HET"/>
</dbReference>
<dbReference type="PANTHER" id="PTHR10622:SF13">
    <property type="entry name" value="NACHT DOMAIN-CONTAINING PROTEIN"/>
    <property type="match status" value="1"/>
</dbReference>
<dbReference type="InterPro" id="IPR001878">
    <property type="entry name" value="Znf_CCHC"/>
</dbReference>
<dbReference type="Gene3D" id="4.10.60.10">
    <property type="entry name" value="Zinc finger, CCHC-type"/>
    <property type="match status" value="2"/>
</dbReference>
<dbReference type="PANTHER" id="PTHR10622">
    <property type="entry name" value="HET DOMAIN-CONTAINING PROTEIN"/>
    <property type="match status" value="1"/>
</dbReference>
<dbReference type="Pfam" id="PF00098">
    <property type="entry name" value="zf-CCHC"/>
    <property type="match status" value="3"/>
</dbReference>
<dbReference type="AlphaFoldDB" id="A0A6A6ZRM5"/>
<feature type="region of interest" description="Disordered" evidence="2">
    <location>
        <begin position="247"/>
        <end position="271"/>
    </location>
</feature>
<evidence type="ECO:0000313" key="4">
    <source>
        <dbReference type="EMBL" id="KAF2823750.1"/>
    </source>
</evidence>
<reference evidence="4" key="1">
    <citation type="journal article" date="2020" name="Stud. Mycol.">
        <title>101 Dothideomycetes genomes: a test case for predicting lifestyles and emergence of pathogens.</title>
        <authorList>
            <person name="Haridas S."/>
            <person name="Albert R."/>
            <person name="Binder M."/>
            <person name="Bloem J."/>
            <person name="Labutti K."/>
            <person name="Salamov A."/>
            <person name="Andreopoulos B."/>
            <person name="Baker S."/>
            <person name="Barry K."/>
            <person name="Bills G."/>
            <person name="Bluhm B."/>
            <person name="Cannon C."/>
            <person name="Castanera R."/>
            <person name="Culley D."/>
            <person name="Daum C."/>
            <person name="Ezra D."/>
            <person name="Gonzalez J."/>
            <person name="Henrissat B."/>
            <person name="Kuo A."/>
            <person name="Liang C."/>
            <person name="Lipzen A."/>
            <person name="Lutzoni F."/>
            <person name="Magnuson J."/>
            <person name="Mondo S."/>
            <person name="Nolan M."/>
            <person name="Ohm R."/>
            <person name="Pangilinan J."/>
            <person name="Park H.-J."/>
            <person name="Ramirez L."/>
            <person name="Alfaro M."/>
            <person name="Sun H."/>
            <person name="Tritt A."/>
            <person name="Yoshinaga Y."/>
            <person name="Zwiers L.-H."/>
            <person name="Turgeon B."/>
            <person name="Goodwin S."/>
            <person name="Spatafora J."/>
            <person name="Crous P."/>
            <person name="Grigoriev I."/>
        </authorList>
    </citation>
    <scope>NUCLEOTIDE SEQUENCE</scope>
    <source>
        <strain evidence="4">CBS 113818</strain>
    </source>
</reference>
<evidence type="ECO:0000313" key="5">
    <source>
        <dbReference type="Proteomes" id="UP000799424"/>
    </source>
</evidence>
<dbReference type="Proteomes" id="UP000799424">
    <property type="component" value="Unassembled WGS sequence"/>
</dbReference>
<evidence type="ECO:0000259" key="3">
    <source>
        <dbReference type="PROSITE" id="PS50158"/>
    </source>
</evidence>
<dbReference type="GO" id="GO:0003676">
    <property type="term" value="F:nucleic acid binding"/>
    <property type="evidence" value="ECO:0007669"/>
    <property type="project" value="InterPro"/>
</dbReference>
<dbReference type="PROSITE" id="PS50158">
    <property type="entry name" value="ZF_CCHC"/>
    <property type="match status" value="1"/>
</dbReference>
<dbReference type="SMART" id="SM00343">
    <property type="entry name" value="ZnF_C2HC"/>
    <property type="match status" value="3"/>
</dbReference>